<dbReference type="PROSITE" id="PS50885">
    <property type="entry name" value="HAMP"/>
    <property type="match status" value="1"/>
</dbReference>
<dbReference type="InterPro" id="IPR003594">
    <property type="entry name" value="HATPase_dom"/>
</dbReference>
<dbReference type="CDD" id="cd00075">
    <property type="entry name" value="HATPase"/>
    <property type="match status" value="1"/>
</dbReference>
<dbReference type="PRINTS" id="PR00344">
    <property type="entry name" value="BCTRLSENSOR"/>
</dbReference>
<gene>
    <name evidence="18" type="ORF">G4D64_07970</name>
    <name evidence="17" type="ORF">H1Z61_08570</name>
</gene>
<evidence type="ECO:0000256" key="6">
    <source>
        <dbReference type="ARBA" id="ARBA00022679"/>
    </source>
</evidence>
<evidence type="ECO:0000256" key="1">
    <source>
        <dbReference type="ARBA" id="ARBA00000085"/>
    </source>
</evidence>
<keyword evidence="10" id="KW-0067">ATP-binding</keyword>
<evidence type="ECO:0000256" key="5">
    <source>
        <dbReference type="ARBA" id="ARBA00022553"/>
    </source>
</evidence>
<evidence type="ECO:0000259" key="16">
    <source>
        <dbReference type="PROSITE" id="PS50885"/>
    </source>
</evidence>
<dbReference type="InterPro" id="IPR036890">
    <property type="entry name" value="HATPase_C_sf"/>
</dbReference>
<dbReference type="EC" id="2.7.13.3" evidence="3"/>
<dbReference type="InterPro" id="IPR003661">
    <property type="entry name" value="HisK_dim/P_dom"/>
</dbReference>
<organism evidence="18 19">
    <name type="scientific">Bacillus aquiflavi</name>
    <dbReference type="NCBI Taxonomy" id="2672567"/>
    <lineage>
        <taxon>Bacteria</taxon>
        <taxon>Bacillati</taxon>
        <taxon>Bacillota</taxon>
        <taxon>Bacilli</taxon>
        <taxon>Bacillales</taxon>
        <taxon>Bacillaceae</taxon>
        <taxon>Bacillus</taxon>
    </lineage>
</organism>
<comment type="subcellular location">
    <subcellularLocation>
        <location evidence="2">Cell membrane</location>
        <topology evidence="2">Multi-pass membrane protein</topology>
    </subcellularLocation>
</comment>
<evidence type="ECO:0000313" key="18">
    <source>
        <dbReference type="EMBL" id="NEY81455.1"/>
    </source>
</evidence>
<feature type="transmembrane region" description="Helical" evidence="14">
    <location>
        <begin position="20"/>
        <end position="44"/>
    </location>
</feature>
<keyword evidence="9 18" id="KW-0418">Kinase</keyword>
<evidence type="ECO:0000256" key="8">
    <source>
        <dbReference type="ARBA" id="ARBA00022741"/>
    </source>
</evidence>
<evidence type="ECO:0000256" key="2">
    <source>
        <dbReference type="ARBA" id="ARBA00004651"/>
    </source>
</evidence>
<dbReference type="RefSeq" id="WP_163241847.1">
    <property type="nucleotide sequence ID" value="NZ_JAAIWN010000015.1"/>
</dbReference>
<dbReference type="SUPFAM" id="SSF55874">
    <property type="entry name" value="ATPase domain of HSP90 chaperone/DNA topoisomerase II/histidine kinase"/>
    <property type="match status" value="1"/>
</dbReference>
<reference evidence="17 20" key="2">
    <citation type="submission" date="2020-07" db="EMBL/GenBank/DDBJ databases">
        <authorList>
            <person name="Feng H."/>
        </authorList>
    </citation>
    <scope>NUCLEOTIDE SEQUENCE [LARGE SCALE GENOMIC DNA]</scope>
    <source>
        <strain evidence="20">s-12</strain>
        <strain evidence="17">S-12</strain>
    </source>
</reference>
<accession>A0A6B3VYV7</accession>
<evidence type="ECO:0000256" key="7">
    <source>
        <dbReference type="ARBA" id="ARBA00022692"/>
    </source>
</evidence>
<dbReference type="Proteomes" id="UP000472971">
    <property type="component" value="Unassembled WGS sequence"/>
</dbReference>
<comment type="catalytic activity">
    <reaction evidence="1">
        <text>ATP + protein L-histidine = ADP + protein N-phospho-L-histidine.</text>
        <dbReference type="EC" id="2.7.13.3"/>
    </reaction>
</comment>
<evidence type="ECO:0000256" key="3">
    <source>
        <dbReference type="ARBA" id="ARBA00012438"/>
    </source>
</evidence>
<dbReference type="InterPro" id="IPR004358">
    <property type="entry name" value="Sig_transdc_His_kin-like_C"/>
</dbReference>
<evidence type="ECO:0000256" key="4">
    <source>
        <dbReference type="ARBA" id="ARBA00022475"/>
    </source>
</evidence>
<keyword evidence="5" id="KW-0597">Phosphoprotein</keyword>
<proteinExistence type="predicted"/>
<keyword evidence="11 14" id="KW-1133">Transmembrane helix</keyword>
<dbReference type="GO" id="GO:0005886">
    <property type="term" value="C:plasma membrane"/>
    <property type="evidence" value="ECO:0007669"/>
    <property type="project" value="UniProtKB-SubCell"/>
</dbReference>
<dbReference type="AlphaFoldDB" id="A0A6B3VYV7"/>
<protein>
    <recommendedName>
        <fullName evidence="3">histidine kinase</fullName>
        <ecNumber evidence="3">2.7.13.3</ecNumber>
    </recommendedName>
</protein>
<evidence type="ECO:0000313" key="17">
    <source>
        <dbReference type="EMBL" id="MBA4537197.1"/>
    </source>
</evidence>
<keyword evidence="8" id="KW-0547">Nucleotide-binding</keyword>
<reference evidence="18 19" key="1">
    <citation type="submission" date="2020-02" db="EMBL/GenBank/DDBJ databases">
        <title>Bacillus aquiflavi sp. nov., isolated from yellow water of strong flavor Chinese baijiu in Yibin region of China.</title>
        <authorList>
            <person name="Xie J."/>
        </authorList>
    </citation>
    <scope>NUCLEOTIDE SEQUENCE [LARGE SCALE GENOMIC DNA]</scope>
    <source>
        <strain evidence="18 19">3H-10</strain>
    </source>
</reference>
<dbReference type="EMBL" id="JACEIO010000017">
    <property type="protein sequence ID" value="MBA4537197.1"/>
    <property type="molecule type" value="Genomic_DNA"/>
</dbReference>
<feature type="domain" description="HAMP" evidence="16">
    <location>
        <begin position="108"/>
        <end position="152"/>
    </location>
</feature>
<dbReference type="PANTHER" id="PTHR45528:SF1">
    <property type="entry name" value="SENSOR HISTIDINE KINASE CPXA"/>
    <property type="match status" value="1"/>
</dbReference>
<dbReference type="PANTHER" id="PTHR45528">
    <property type="entry name" value="SENSOR HISTIDINE KINASE CPXA"/>
    <property type="match status" value="1"/>
</dbReference>
<dbReference type="Proteomes" id="UP000570010">
    <property type="component" value="Unassembled WGS sequence"/>
</dbReference>
<evidence type="ECO:0000256" key="14">
    <source>
        <dbReference type="SAM" id="Phobius"/>
    </source>
</evidence>
<dbReference type="PROSITE" id="PS50109">
    <property type="entry name" value="HIS_KIN"/>
    <property type="match status" value="1"/>
</dbReference>
<keyword evidence="12" id="KW-0902">Two-component regulatory system</keyword>
<name>A0A6B3VYV7_9BACI</name>
<keyword evidence="4" id="KW-1003">Cell membrane</keyword>
<evidence type="ECO:0000313" key="20">
    <source>
        <dbReference type="Proteomes" id="UP000570010"/>
    </source>
</evidence>
<dbReference type="FunFam" id="1.10.287.130:FF:000008">
    <property type="entry name" value="Two-component sensor histidine kinase"/>
    <property type="match status" value="1"/>
</dbReference>
<dbReference type="Gene3D" id="1.10.287.130">
    <property type="match status" value="1"/>
</dbReference>
<dbReference type="Gene3D" id="3.30.565.10">
    <property type="entry name" value="Histidine kinase-like ATPase, C-terminal domain"/>
    <property type="match status" value="1"/>
</dbReference>
<evidence type="ECO:0000256" key="12">
    <source>
        <dbReference type="ARBA" id="ARBA00023012"/>
    </source>
</evidence>
<comment type="caution">
    <text evidence="18">The sequence shown here is derived from an EMBL/GenBank/DDBJ whole genome shotgun (WGS) entry which is preliminary data.</text>
</comment>
<feature type="domain" description="Histidine kinase" evidence="15">
    <location>
        <begin position="167"/>
        <end position="384"/>
    </location>
</feature>
<evidence type="ECO:0000256" key="9">
    <source>
        <dbReference type="ARBA" id="ARBA00022777"/>
    </source>
</evidence>
<dbReference type="FunFam" id="3.30.565.10:FF:000013">
    <property type="entry name" value="Two-component sensor histidine kinase"/>
    <property type="match status" value="1"/>
</dbReference>
<evidence type="ECO:0000256" key="13">
    <source>
        <dbReference type="ARBA" id="ARBA00023136"/>
    </source>
</evidence>
<keyword evidence="19" id="KW-1185">Reference proteome</keyword>
<evidence type="ECO:0000256" key="10">
    <source>
        <dbReference type="ARBA" id="ARBA00022840"/>
    </source>
</evidence>
<dbReference type="SUPFAM" id="SSF47384">
    <property type="entry name" value="Homodimeric domain of signal transducing histidine kinase"/>
    <property type="match status" value="1"/>
</dbReference>
<dbReference type="CDD" id="cd00082">
    <property type="entry name" value="HisKA"/>
    <property type="match status" value="1"/>
</dbReference>
<dbReference type="InterPro" id="IPR003660">
    <property type="entry name" value="HAMP_dom"/>
</dbReference>
<dbReference type="Pfam" id="PF02518">
    <property type="entry name" value="HATPase_c"/>
    <property type="match status" value="1"/>
</dbReference>
<dbReference type="GO" id="GO:0005524">
    <property type="term" value="F:ATP binding"/>
    <property type="evidence" value="ECO:0007669"/>
    <property type="project" value="UniProtKB-KW"/>
</dbReference>
<dbReference type="GO" id="GO:0000155">
    <property type="term" value="F:phosphorelay sensor kinase activity"/>
    <property type="evidence" value="ECO:0007669"/>
    <property type="project" value="InterPro"/>
</dbReference>
<keyword evidence="7 14" id="KW-0812">Transmembrane</keyword>
<evidence type="ECO:0000259" key="15">
    <source>
        <dbReference type="PROSITE" id="PS50109"/>
    </source>
</evidence>
<dbReference type="InterPro" id="IPR005467">
    <property type="entry name" value="His_kinase_dom"/>
</dbReference>
<dbReference type="Pfam" id="PF00512">
    <property type="entry name" value="HisKA"/>
    <property type="match status" value="1"/>
</dbReference>
<dbReference type="SMART" id="SM00388">
    <property type="entry name" value="HisKA"/>
    <property type="match status" value="1"/>
</dbReference>
<feature type="transmembrane region" description="Helical" evidence="14">
    <location>
        <begin position="75"/>
        <end position="94"/>
    </location>
</feature>
<evidence type="ECO:0000313" key="19">
    <source>
        <dbReference type="Proteomes" id="UP000472971"/>
    </source>
</evidence>
<keyword evidence="6" id="KW-0808">Transferase</keyword>
<dbReference type="InterPro" id="IPR050398">
    <property type="entry name" value="HssS/ArlS-like"/>
</dbReference>
<dbReference type="InterPro" id="IPR036097">
    <property type="entry name" value="HisK_dim/P_sf"/>
</dbReference>
<evidence type="ECO:0000256" key="11">
    <source>
        <dbReference type="ARBA" id="ARBA00022989"/>
    </source>
</evidence>
<sequence>MKNDPFIYIKFISKWKMFCWIILSFCLTPLTLNLLSRIITGVIYTSPTLHGLVNEFINLFGPGKYDAIKNSPLMFILYYLFILGVFMFYVFLFYRHEKKKYDERCFMQIINEVHYIANGNFDHQLPLVQHKELSQLAIYINNIVSKLKASIADELRLEQAKNELITNVSHDLRTPLTSIVGYLGLIDQDKYKDEVELRYYIDVAYEKAIRLNHLIHDLFEYTRFQNKKIEINRNPIDMSEMLEQLIIQFRIQLQEAKLECRQFLLPVKLMVLADGDKLARVFENIILNGIKYGKDGKYLDIKAYEENQVIVTEITSYGEPIPKMDLPFIFERFYRVEKSRSEDTGGSGLGLAIAKSIVELHEGTIEAFSDEEKTIFIVKLPQMSLK</sequence>
<dbReference type="SMART" id="SM00387">
    <property type="entry name" value="HATPase_c"/>
    <property type="match status" value="1"/>
</dbReference>
<keyword evidence="13 14" id="KW-0472">Membrane</keyword>
<dbReference type="EMBL" id="JAAIWN010000015">
    <property type="protein sequence ID" value="NEY81455.1"/>
    <property type="molecule type" value="Genomic_DNA"/>
</dbReference>